<name>A0A0L0DBW4_THETB</name>
<dbReference type="InterPro" id="IPR000331">
    <property type="entry name" value="Rap/Ran_GAP_dom"/>
</dbReference>
<evidence type="ECO:0000259" key="3">
    <source>
        <dbReference type="PROSITE" id="PS50085"/>
    </source>
</evidence>
<feature type="compositionally biased region" description="Low complexity" evidence="2">
    <location>
        <begin position="494"/>
        <end position="505"/>
    </location>
</feature>
<dbReference type="AlphaFoldDB" id="A0A0L0DBW4"/>
<dbReference type="Pfam" id="PF02145">
    <property type="entry name" value="Rap_GAP"/>
    <property type="match status" value="1"/>
</dbReference>
<gene>
    <name evidence="4" type="ORF">AMSG_06130</name>
</gene>
<evidence type="ECO:0000256" key="2">
    <source>
        <dbReference type="SAM" id="MobiDB-lite"/>
    </source>
</evidence>
<evidence type="ECO:0000313" key="5">
    <source>
        <dbReference type="Proteomes" id="UP000054408"/>
    </source>
</evidence>
<evidence type="ECO:0000256" key="1">
    <source>
        <dbReference type="ARBA" id="ARBA00022468"/>
    </source>
</evidence>
<keyword evidence="1" id="KW-0343">GTPase activation</keyword>
<dbReference type="Pfam" id="PF21022">
    <property type="entry name" value="Rap-GAP_dimer"/>
    <property type="match status" value="1"/>
</dbReference>
<keyword evidence="5" id="KW-1185">Reference proteome</keyword>
<feature type="compositionally biased region" description="Basic residues" evidence="2">
    <location>
        <begin position="483"/>
        <end position="493"/>
    </location>
</feature>
<dbReference type="STRING" id="461836.A0A0L0DBW4"/>
<feature type="region of interest" description="Disordered" evidence="2">
    <location>
        <begin position="322"/>
        <end position="352"/>
    </location>
</feature>
<protein>
    <submittedName>
        <fullName evidence="4">Rap1 GTPase-activating protein 1</fullName>
    </submittedName>
</protein>
<evidence type="ECO:0000313" key="4">
    <source>
        <dbReference type="EMBL" id="KNC49844.1"/>
    </source>
</evidence>
<dbReference type="eggNOG" id="KOG3686">
    <property type="taxonomic scope" value="Eukaryota"/>
</dbReference>
<sequence>MGNNDSEYTSSGDEADETDIATELQVTARVAAARATQAAALGALGGVPDHCPESPLGLLKPAGGWTIEPVDERVWRDKASFNVLVEDDDDAVGWYREYFAHKEHTNFVGSDKSYGPMAVSLVWEGAGARTLRAIVWARTGNYRLLFPPLDEGSKAGSAKAQLKAVLTAVKPEYASAAKKMVILNQQRHAAELAKLEDSYLPRKYKFGLVYVREGQTCETEFLANDYDPSPNGLDAAFVAFTNLIGTRVPLKGWDGYRAGLDVDAGGTGDYSLFAQVRGYDVMFHVAPSSRTTAKTRGRRCSGSGRLATTLWRLCLPTDERRTHRMRSTASSSTATRWSSRAPSRGSTWSSLRDRTACGRLARRRRLRCGTPTTPLLTFSSPSSSTRSGWRSARAPLSWTSSSGRRRSRSPGFTRRPRPSRPRARGPRRHRRWSSSRGWAAGWAAVARGRPSACSTTTMRALPRRGSRRSAAPSSPLISGARPRCTRRGARRSTSRTSATTERAPSWRGHRCQA</sequence>
<reference evidence="4 5" key="1">
    <citation type="submission" date="2010-05" db="EMBL/GenBank/DDBJ databases">
        <title>The Genome Sequence of Thecamonas trahens ATCC 50062.</title>
        <authorList>
            <consortium name="The Broad Institute Genome Sequencing Platform"/>
            <person name="Russ C."/>
            <person name="Cuomo C."/>
            <person name="Shea T."/>
            <person name="Young S.K."/>
            <person name="Zeng Q."/>
            <person name="Koehrsen M."/>
            <person name="Haas B."/>
            <person name="Borodovsky M."/>
            <person name="Guigo R."/>
            <person name="Alvarado L."/>
            <person name="Berlin A."/>
            <person name="Bochicchio J."/>
            <person name="Borenstein D."/>
            <person name="Chapman S."/>
            <person name="Chen Z."/>
            <person name="Freedman E."/>
            <person name="Gellesch M."/>
            <person name="Goldberg J."/>
            <person name="Griggs A."/>
            <person name="Gujja S."/>
            <person name="Heilman E."/>
            <person name="Heiman D."/>
            <person name="Hepburn T."/>
            <person name="Howarth C."/>
            <person name="Jen D."/>
            <person name="Larson L."/>
            <person name="Mehta T."/>
            <person name="Park D."/>
            <person name="Pearson M."/>
            <person name="Roberts A."/>
            <person name="Saif S."/>
            <person name="Shenoy N."/>
            <person name="Sisk P."/>
            <person name="Stolte C."/>
            <person name="Sykes S."/>
            <person name="Thomson T."/>
            <person name="Walk T."/>
            <person name="White J."/>
            <person name="Yandava C."/>
            <person name="Burger G."/>
            <person name="Gray M.W."/>
            <person name="Holland P.W.H."/>
            <person name="King N."/>
            <person name="Lang F.B.F."/>
            <person name="Roger A.J."/>
            <person name="Ruiz-Trillo I."/>
            <person name="Lander E."/>
            <person name="Nusbaum C."/>
        </authorList>
    </citation>
    <scope>NUCLEOTIDE SEQUENCE [LARGE SCALE GENOMIC DNA]</scope>
    <source>
        <strain evidence="4 5">ATCC 50062</strain>
    </source>
</reference>
<proteinExistence type="predicted"/>
<accession>A0A0L0DBW4</accession>
<dbReference type="RefSeq" id="XP_013757333.1">
    <property type="nucleotide sequence ID" value="XM_013901879.1"/>
</dbReference>
<dbReference type="EMBL" id="GL349458">
    <property type="protein sequence ID" value="KNC49844.1"/>
    <property type="molecule type" value="Genomic_DNA"/>
</dbReference>
<dbReference type="Gene3D" id="3.40.50.11210">
    <property type="entry name" value="Rap/Ran-GAP"/>
    <property type="match status" value="1"/>
</dbReference>
<feature type="region of interest" description="Disordered" evidence="2">
    <location>
        <begin position="368"/>
        <end position="513"/>
    </location>
</feature>
<feature type="compositionally biased region" description="Low complexity" evidence="2">
    <location>
        <begin position="327"/>
        <end position="344"/>
    </location>
</feature>
<feature type="compositionally biased region" description="Low complexity" evidence="2">
    <location>
        <begin position="434"/>
        <end position="450"/>
    </location>
</feature>
<dbReference type="GO" id="GO:0051056">
    <property type="term" value="P:regulation of small GTPase mediated signal transduction"/>
    <property type="evidence" value="ECO:0007669"/>
    <property type="project" value="InterPro"/>
</dbReference>
<feature type="compositionally biased region" description="Low complexity" evidence="2">
    <location>
        <begin position="368"/>
        <end position="385"/>
    </location>
</feature>
<organism evidence="4 5">
    <name type="scientific">Thecamonas trahens ATCC 50062</name>
    <dbReference type="NCBI Taxonomy" id="461836"/>
    <lineage>
        <taxon>Eukaryota</taxon>
        <taxon>Apusozoa</taxon>
        <taxon>Apusomonadida</taxon>
        <taxon>Apusomonadidae</taxon>
        <taxon>Thecamonas</taxon>
    </lineage>
</organism>
<feature type="compositionally biased region" description="Basic residues" evidence="2">
    <location>
        <begin position="403"/>
        <end position="433"/>
    </location>
</feature>
<dbReference type="OrthoDB" id="2499658at2759"/>
<dbReference type="SUPFAM" id="SSF111347">
    <property type="entry name" value="Rap/Ran-GAP"/>
    <property type="match status" value="1"/>
</dbReference>
<dbReference type="GeneID" id="25565374"/>
<dbReference type="PROSITE" id="PS50085">
    <property type="entry name" value="RAPGAP"/>
    <property type="match status" value="1"/>
</dbReference>
<dbReference type="InterPro" id="IPR050989">
    <property type="entry name" value="Rap1_Ran_GAP"/>
</dbReference>
<feature type="compositionally biased region" description="Low complexity" evidence="2">
    <location>
        <begin position="468"/>
        <end position="482"/>
    </location>
</feature>
<dbReference type="PANTHER" id="PTHR15711">
    <property type="entry name" value="RAP GTPASE-ACTIVATING PROTEIN"/>
    <property type="match status" value="1"/>
</dbReference>
<feature type="domain" description="Rap-GAP" evidence="3">
    <location>
        <begin position="192"/>
        <end position="476"/>
    </location>
</feature>
<dbReference type="Proteomes" id="UP000054408">
    <property type="component" value="Unassembled WGS sequence"/>
</dbReference>
<dbReference type="InterPro" id="IPR035974">
    <property type="entry name" value="Rap/Ran-GAP_sf"/>
</dbReference>
<dbReference type="GO" id="GO:0005096">
    <property type="term" value="F:GTPase activator activity"/>
    <property type="evidence" value="ECO:0007669"/>
    <property type="project" value="UniProtKB-KW"/>
</dbReference>